<accession>A0ABP2NY65</accession>
<protein>
    <submittedName>
        <fullName evidence="1">Uncharacterized protein</fullName>
    </submittedName>
</protein>
<organism evidence="1 2">
    <name type="scientific">Haemophilus parainfluenzae HK2019</name>
    <dbReference type="NCBI Taxonomy" id="1095746"/>
    <lineage>
        <taxon>Bacteria</taxon>
        <taxon>Pseudomonadati</taxon>
        <taxon>Pseudomonadota</taxon>
        <taxon>Gammaproteobacteria</taxon>
        <taxon>Pasteurellales</taxon>
        <taxon>Pasteurellaceae</taxon>
        <taxon>Haemophilus</taxon>
    </lineage>
</organism>
<evidence type="ECO:0000313" key="1">
    <source>
        <dbReference type="EMBL" id="EIJ30786.1"/>
    </source>
</evidence>
<evidence type="ECO:0000313" key="2">
    <source>
        <dbReference type="Proteomes" id="UP000003778"/>
    </source>
</evidence>
<comment type="caution">
    <text evidence="1">The sequence shown here is derived from an EMBL/GenBank/DDBJ whole genome shotgun (WGS) entry which is preliminary data.</text>
</comment>
<gene>
    <name evidence="1" type="ORF">HMPREF1119_2056</name>
</gene>
<keyword evidence="2" id="KW-1185">Reference proteome</keyword>
<dbReference type="EMBL" id="AJTC01000014">
    <property type="protein sequence ID" value="EIJ30786.1"/>
    <property type="molecule type" value="Genomic_DNA"/>
</dbReference>
<dbReference type="Proteomes" id="UP000003778">
    <property type="component" value="Unassembled WGS sequence"/>
</dbReference>
<name>A0ABP2NY65_HAEPA</name>
<reference evidence="1 2" key="1">
    <citation type="submission" date="2012-04" db="EMBL/GenBank/DDBJ databases">
        <authorList>
            <person name="Durkin A.S."/>
            <person name="McCorrison J."/>
            <person name="Torralba M."/>
            <person name="Gillis M."/>
            <person name="Methe B."/>
            <person name="Sutton G."/>
            <person name="Nelson K.E."/>
        </authorList>
    </citation>
    <scope>NUCLEOTIDE SEQUENCE [LARGE SCALE GENOMIC DNA]</scope>
    <source>
        <strain evidence="1 2">HK2019</strain>
    </source>
</reference>
<proteinExistence type="predicted"/>
<sequence length="53" mass="6090">MIDGEKKGVYTFITQSGKIESASYLNFSSKKEIDFQRIFGSNYKDPNIVNNCY</sequence>